<reference evidence="1 2" key="1">
    <citation type="submission" date="2021-03" db="EMBL/GenBank/DDBJ databases">
        <title>Genomic Encyclopedia of Type Strains, Phase IV (KMG-IV): sequencing the most valuable type-strain genomes for metagenomic binning, comparative biology and taxonomic classification.</title>
        <authorList>
            <person name="Goeker M."/>
        </authorList>
    </citation>
    <scope>NUCLEOTIDE SEQUENCE [LARGE SCALE GENOMIC DNA]</scope>
    <source>
        <strain evidence="1 2">DSM 26675</strain>
    </source>
</reference>
<evidence type="ECO:0000313" key="2">
    <source>
        <dbReference type="Proteomes" id="UP001519293"/>
    </source>
</evidence>
<proteinExistence type="predicted"/>
<dbReference type="Proteomes" id="UP001519293">
    <property type="component" value="Unassembled WGS sequence"/>
</dbReference>
<dbReference type="EMBL" id="JAGIKZ010000029">
    <property type="protein sequence ID" value="MBP2242935.1"/>
    <property type="molecule type" value="Genomic_DNA"/>
</dbReference>
<keyword evidence="2" id="KW-1185">Reference proteome</keyword>
<evidence type="ECO:0000313" key="1">
    <source>
        <dbReference type="EMBL" id="MBP2242935.1"/>
    </source>
</evidence>
<comment type="caution">
    <text evidence="1">The sequence shown here is derived from an EMBL/GenBank/DDBJ whole genome shotgun (WGS) entry which is preliminary data.</text>
</comment>
<gene>
    <name evidence="1" type="ORF">J2Z40_003517</name>
</gene>
<protein>
    <submittedName>
        <fullName evidence="1">Uncharacterized protein</fullName>
    </submittedName>
</protein>
<organism evidence="1 2">
    <name type="scientific">Cytobacillus eiseniae</name>
    <dbReference type="NCBI Taxonomy" id="762947"/>
    <lineage>
        <taxon>Bacteria</taxon>
        <taxon>Bacillati</taxon>
        <taxon>Bacillota</taxon>
        <taxon>Bacilli</taxon>
        <taxon>Bacillales</taxon>
        <taxon>Bacillaceae</taxon>
        <taxon>Cytobacillus</taxon>
    </lineage>
</organism>
<accession>A0ABS4RJ49</accession>
<sequence length="44" mass="5258">MKRQQIEDSGKIEKSGRILIKLGDLFTFFLLIRKVEKFNARWGF</sequence>
<name>A0ABS4RJ49_9BACI</name>